<evidence type="ECO:0000313" key="3">
    <source>
        <dbReference type="Proteomes" id="UP000294325"/>
    </source>
</evidence>
<gene>
    <name evidence="2" type="ORF">E3U44_07790</name>
</gene>
<name>A0A4P7BZ02_9GAMM</name>
<organism evidence="2 3">
    <name type="scientific">Nitrosococcus wardiae</name>
    <dbReference type="NCBI Taxonomy" id="1814290"/>
    <lineage>
        <taxon>Bacteria</taxon>
        <taxon>Pseudomonadati</taxon>
        <taxon>Pseudomonadota</taxon>
        <taxon>Gammaproteobacteria</taxon>
        <taxon>Chromatiales</taxon>
        <taxon>Chromatiaceae</taxon>
        <taxon>Nitrosococcus</taxon>
    </lineage>
</organism>
<evidence type="ECO:0000313" key="2">
    <source>
        <dbReference type="EMBL" id="QBQ54420.1"/>
    </source>
</evidence>
<dbReference type="EMBL" id="CP038033">
    <property type="protein sequence ID" value="QBQ54420.1"/>
    <property type="molecule type" value="Genomic_DNA"/>
</dbReference>
<dbReference type="AlphaFoldDB" id="A0A4P7BZ02"/>
<accession>A0A4P7BZ02</accession>
<proteinExistence type="predicted"/>
<evidence type="ECO:0000256" key="1">
    <source>
        <dbReference type="SAM" id="MobiDB-lite"/>
    </source>
</evidence>
<dbReference type="Proteomes" id="UP000294325">
    <property type="component" value="Chromosome"/>
</dbReference>
<feature type="region of interest" description="Disordered" evidence="1">
    <location>
        <begin position="63"/>
        <end position="82"/>
    </location>
</feature>
<dbReference type="OrthoDB" id="5762865at2"/>
<keyword evidence="3" id="KW-1185">Reference proteome</keyword>
<sequence length="82" mass="9055">MDSRPAPGAEAVITEQIDAWLKETVLSSTPMHHGDDTLLWNRDILAELLQRQFGTMVHGVTSASEKTRAKLSETPVLGDRAR</sequence>
<reference evidence="2 3" key="1">
    <citation type="submission" date="2019-03" db="EMBL/GenBank/DDBJ databases">
        <title>The genome sequence of Nitrosococcus wardiae strain D1FHST reveals the archetypal metabolic capacity of ammonia-oxidizing Gammaproteobacteria.</title>
        <authorList>
            <person name="Wang L."/>
            <person name="Lim C.K."/>
            <person name="Hanson T.E."/>
            <person name="Dang H."/>
            <person name="Klotz M.G."/>
        </authorList>
    </citation>
    <scope>NUCLEOTIDE SEQUENCE [LARGE SCALE GENOMIC DNA]</scope>
    <source>
        <strain evidence="2 3">D1FHS</strain>
    </source>
</reference>
<protein>
    <submittedName>
        <fullName evidence="2">Uncharacterized protein</fullName>
    </submittedName>
</protein>
<dbReference type="RefSeq" id="WP_134357620.1">
    <property type="nucleotide sequence ID" value="NZ_CP038033.1"/>
</dbReference>
<dbReference type="KEGG" id="nwr:E3U44_07790"/>